<evidence type="ECO:0000256" key="1">
    <source>
        <dbReference type="SAM" id="MobiDB-lite"/>
    </source>
</evidence>
<dbReference type="EMBL" id="MKKU01000302">
    <property type="protein sequence ID" value="RNF16161.1"/>
    <property type="molecule type" value="Genomic_DNA"/>
</dbReference>
<dbReference type="Proteomes" id="UP000284403">
    <property type="component" value="Unassembled WGS sequence"/>
</dbReference>
<proteinExistence type="predicted"/>
<feature type="compositionally biased region" description="Polar residues" evidence="1">
    <location>
        <begin position="367"/>
        <end position="382"/>
    </location>
</feature>
<dbReference type="InterPro" id="IPR017956">
    <property type="entry name" value="AT_hook_DNA-bd_motif"/>
</dbReference>
<sequence>MLQWRVRHFPPRVEWLLSGLGRQAGRGPAAPSQLWCSRRKCAGHASQFVTEATLRSGTRGNRHHCLNSNQTTSAAAPNFTSMREAGKLSAPLLKPEAAETSTSSSAWDLRQLLFGLHDFRTGVVTYVEAEERLRGMQLLEEWMIQKLFVESGWVRQLQDSAETAPQYRGVVGEQKILRYMLHRFLSDETIWRDDLLSLLELLLGVVDQCTCCPPRRDASQHTAAQPGLMSGDNSVCGDNNDNILGVFPLSIPGSLLMGPEKMNFYSYGLQNILWDFLHLEASSFGGTSALWLAFVASHRNLLSLPSPQRPPFSRYECHPGLLGVEFVEAPHAAQPGKTMQDLSSVAGGAAPHEAEACRLQDDEQAAAASNDSEAGETATTPMTMDDERGKSYLRDRFYMNVIEPGEVSFPVSSTPPGALQASWRGERELLNPVNGEVEDVHLTHLWSIFQALRLEDSIDMYRAVRHGDLEKLQGEVFMDVLARKGLLMLFFARDEVRAVTPPPTTFHRLRRLHQELGALVSWPSTHNYRVPPPPAAPSFDQLALPSQLSFSCFAQLHAPVQRDLYRCATPSASPAQLYDRYRESYLRFAVQPAAHLKEGHNEDAGKPLLGESSAVLGQCKFPAFECLSQLQQMAFQYPFQDAAPYSAPQQSIDGNCTNDEILGNAAIQQYNTTELILPELSEESLPPVRRRGRPRKAAPAEPEALEESTSAAGQREEWAGSEEPAEPESPAETLSPVRRRGRPRKAAPAEPEALGGVHLCRPGSAKSGRVPR</sequence>
<dbReference type="GO" id="GO:0003677">
    <property type="term" value="F:DNA binding"/>
    <property type="evidence" value="ECO:0007669"/>
    <property type="project" value="InterPro"/>
</dbReference>
<dbReference type="OrthoDB" id="266511at2759"/>
<feature type="non-terminal residue" evidence="2">
    <location>
        <position position="772"/>
    </location>
</feature>
<dbReference type="GeneID" id="40318884"/>
<dbReference type="AlphaFoldDB" id="A0A3R7KYX0"/>
<organism evidence="2 3">
    <name type="scientific">Trypanosoma conorhini</name>
    <dbReference type="NCBI Taxonomy" id="83891"/>
    <lineage>
        <taxon>Eukaryota</taxon>
        <taxon>Discoba</taxon>
        <taxon>Euglenozoa</taxon>
        <taxon>Kinetoplastea</taxon>
        <taxon>Metakinetoplastina</taxon>
        <taxon>Trypanosomatida</taxon>
        <taxon>Trypanosomatidae</taxon>
        <taxon>Trypanosoma</taxon>
    </lineage>
</organism>
<evidence type="ECO:0000313" key="2">
    <source>
        <dbReference type="EMBL" id="RNF16161.1"/>
    </source>
</evidence>
<reference evidence="2 3" key="1">
    <citation type="journal article" date="2018" name="BMC Genomics">
        <title>Genomic comparison of Trypanosoma conorhini and Trypanosoma rangeli to Trypanosoma cruzi strains of high and low virulence.</title>
        <authorList>
            <person name="Bradwell K.R."/>
            <person name="Koparde V.N."/>
            <person name="Matveyev A.V."/>
            <person name="Serrano M.G."/>
            <person name="Alves J.M."/>
            <person name="Parikh H."/>
            <person name="Huang B."/>
            <person name="Lee V."/>
            <person name="Espinosa-Alvarez O."/>
            <person name="Ortiz P.A."/>
            <person name="Costa-Martins A.G."/>
            <person name="Teixeira M.M."/>
            <person name="Buck G.A."/>
        </authorList>
    </citation>
    <scope>NUCLEOTIDE SEQUENCE [LARGE SCALE GENOMIC DNA]</scope>
    <source>
        <strain evidence="2 3">025E</strain>
    </source>
</reference>
<accession>A0A3R7KYX0</accession>
<gene>
    <name evidence="2" type="ORF">Tco025E_05273</name>
</gene>
<comment type="caution">
    <text evidence="2">The sequence shown here is derived from an EMBL/GenBank/DDBJ whole genome shotgun (WGS) entry which is preliminary data.</text>
</comment>
<feature type="region of interest" description="Disordered" evidence="1">
    <location>
        <begin position="363"/>
        <end position="386"/>
    </location>
</feature>
<dbReference type="SMART" id="SM00384">
    <property type="entry name" value="AT_hook"/>
    <property type="match status" value="2"/>
</dbReference>
<keyword evidence="3" id="KW-1185">Reference proteome</keyword>
<protein>
    <submittedName>
        <fullName evidence="2">Uncharacterized protein</fullName>
    </submittedName>
</protein>
<evidence type="ECO:0000313" key="3">
    <source>
        <dbReference type="Proteomes" id="UP000284403"/>
    </source>
</evidence>
<name>A0A3R7KYX0_9TRYP</name>
<feature type="region of interest" description="Disordered" evidence="1">
    <location>
        <begin position="681"/>
        <end position="772"/>
    </location>
</feature>
<dbReference type="RefSeq" id="XP_029227712.1">
    <property type="nucleotide sequence ID" value="XM_029372174.1"/>
</dbReference>